<dbReference type="EMBL" id="BARS01024077">
    <property type="protein sequence ID" value="GAG03678.1"/>
    <property type="molecule type" value="Genomic_DNA"/>
</dbReference>
<reference evidence="3" key="1">
    <citation type="journal article" date="2014" name="Front. Microbiol.">
        <title>High frequency of phylogenetically diverse reductive dehalogenase-homologous genes in deep subseafloor sedimentary metagenomes.</title>
        <authorList>
            <person name="Kawai M."/>
            <person name="Futagami T."/>
            <person name="Toyoda A."/>
            <person name="Takaki Y."/>
            <person name="Nishi S."/>
            <person name="Hori S."/>
            <person name="Arai W."/>
            <person name="Tsubouchi T."/>
            <person name="Morono Y."/>
            <person name="Uchiyama I."/>
            <person name="Ito T."/>
            <person name="Fujiyama A."/>
            <person name="Inagaki F."/>
            <person name="Takami H."/>
        </authorList>
    </citation>
    <scope>NUCLEOTIDE SEQUENCE</scope>
    <source>
        <strain evidence="3">Expedition CK06-06</strain>
    </source>
</reference>
<comment type="caution">
    <text evidence="3">The sequence shown here is derived from an EMBL/GenBank/DDBJ whole genome shotgun (WGS) entry which is preliminary data.</text>
</comment>
<protein>
    <recommendedName>
        <fullName evidence="4">PDZ domain-containing protein</fullName>
    </recommendedName>
</protein>
<dbReference type="PANTHER" id="PTHR22939:SF129">
    <property type="entry name" value="SERINE PROTEASE HTRA2, MITOCHONDRIAL"/>
    <property type="match status" value="1"/>
</dbReference>
<dbReference type="Gene3D" id="2.40.10.120">
    <property type="match status" value="1"/>
</dbReference>
<dbReference type="PANTHER" id="PTHR22939">
    <property type="entry name" value="SERINE PROTEASE FAMILY S1C HTRA-RELATED"/>
    <property type="match status" value="1"/>
</dbReference>
<dbReference type="Pfam" id="PF13365">
    <property type="entry name" value="Trypsin_2"/>
    <property type="match status" value="1"/>
</dbReference>
<dbReference type="PRINTS" id="PR00834">
    <property type="entry name" value="PROTEASES2C"/>
</dbReference>
<keyword evidence="2" id="KW-0472">Membrane</keyword>
<sequence>VRILLGPLKMAEKHHPKKKRSYLQIYILAVVLIGLFYYTYHSVDKTREDYNEKISILRETFESDLANTKTDLTAQLQLVENLLENAQKENQQKILTLTSLIEEIEQKSDLQLTELKTELKNIRIKSADFSAIVDDVLESVVSVRTDKGQGSGAIISSDGYIVTNFHVISGASRIEAYTYDKDTYDASVVGYDTKADIAVLNINENNLEYLEFADSDDVDIGEKVIALGNPAGLDFTVTEGIISAKREASNGLDYFQTDVPLNPGNSGG</sequence>
<keyword evidence="2" id="KW-0812">Transmembrane</keyword>
<dbReference type="GO" id="GO:0006508">
    <property type="term" value="P:proteolysis"/>
    <property type="evidence" value="ECO:0007669"/>
    <property type="project" value="InterPro"/>
</dbReference>
<name>X0UTQ7_9ZZZZ</name>
<dbReference type="InterPro" id="IPR001940">
    <property type="entry name" value="Peptidase_S1C"/>
</dbReference>
<evidence type="ECO:0000256" key="1">
    <source>
        <dbReference type="SAM" id="Coils"/>
    </source>
</evidence>
<dbReference type="GO" id="GO:0004252">
    <property type="term" value="F:serine-type endopeptidase activity"/>
    <property type="evidence" value="ECO:0007669"/>
    <property type="project" value="InterPro"/>
</dbReference>
<dbReference type="SUPFAM" id="SSF50494">
    <property type="entry name" value="Trypsin-like serine proteases"/>
    <property type="match status" value="1"/>
</dbReference>
<evidence type="ECO:0000313" key="3">
    <source>
        <dbReference type="EMBL" id="GAG03678.1"/>
    </source>
</evidence>
<accession>X0UTQ7</accession>
<feature type="transmembrane region" description="Helical" evidence="2">
    <location>
        <begin position="21"/>
        <end position="40"/>
    </location>
</feature>
<evidence type="ECO:0008006" key="4">
    <source>
        <dbReference type="Google" id="ProtNLM"/>
    </source>
</evidence>
<dbReference type="AlphaFoldDB" id="X0UTQ7"/>
<proteinExistence type="predicted"/>
<dbReference type="InterPro" id="IPR009003">
    <property type="entry name" value="Peptidase_S1_PA"/>
</dbReference>
<gene>
    <name evidence="3" type="ORF">S01H1_38266</name>
</gene>
<feature type="non-terminal residue" evidence="3">
    <location>
        <position position="268"/>
    </location>
</feature>
<evidence type="ECO:0000256" key="2">
    <source>
        <dbReference type="SAM" id="Phobius"/>
    </source>
</evidence>
<feature type="non-terminal residue" evidence="3">
    <location>
        <position position="1"/>
    </location>
</feature>
<keyword evidence="1" id="KW-0175">Coiled coil</keyword>
<feature type="coiled-coil region" evidence="1">
    <location>
        <begin position="69"/>
        <end position="103"/>
    </location>
</feature>
<keyword evidence="2" id="KW-1133">Transmembrane helix</keyword>
<organism evidence="3">
    <name type="scientific">marine sediment metagenome</name>
    <dbReference type="NCBI Taxonomy" id="412755"/>
    <lineage>
        <taxon>unclassified sequences</taxon>
        <taxon>metagenomes</taxon>
        <taxon>ecological metagenomes</taxon>
    </lineage>
</organism>